<keyword evidence="6" id="KW-0677">Repeat</keyword>
<keyword evidence="4" id="KW-0808">Transferase</keyword>
<sequence length="538" mass="58591">MKHPEREPPTIGKAMARTLLRLKYHAPYHSKSCEKRARKLPSLASNNKRSDSHRSISTSTNGVKRLFIPFFGPLVHSISCYLVTCGSARHDEEHQLYEAIKRGDIDNVRRALELTKSVNYSVNQGYLYQKTSPLQIAAYLGNVDVLTLLLEMGAESNARNAYGQTPLMFACKGGNALCVEQLLHHSADALAFEAVSGRTCLHIACRQGHHECVVKVLEAARNGPISATWGFTSFVNVRDQNGAIPLHMAARAGHAEIVRLLLNHGALISAVTCTSTYGPGHGSTPLHCAAKSGSLSCVEELLAWGADRTRQDIMGNTPYMVAAHRGNLACATILNPSAAEPMVWPSPLKFMQELEPETRSILQAALAQANHARNASAQLSAKKRKSTVFLTSFCFGNFNKAGFYEDHSEDDVQRSTSLKLEDVGSGCFTCCICFENCHKMIEVDVCGHQMCAACTMALCCLNKPNLPSSSSAATPSCPFCRRDIARLKLAKAPSIKKVNPLPSTSDCCTSHSSGRRSKSLERALSMPSKQHSSLALYL</sequence>
<evidence type="ECO:0000256" key="11">
    <source>
        <dbReference type="PROSITE-ProRule" id="PRU00023"/>
    </source>
</evidence>
<dbReference type="PROSITE" id="PS50089">
    <property type="entry name" value="ZF_RING_2"/>
    <property type="match status" value="1"/>
</dbReference>
<feature type="region of interest" description="Disordered" evidence="13">
    <location>
        <begin position="31"/>
        <end position="57"/>
    </location>
</feature>
<keyword evidence="16" id="KW-1185">Reference proteome</keyword>
<dbReference type="PROSITE" id="PS50088">
    <property type="entry name" value="ANK_REPEAT"/>
    <property type="match status" value="5"/>
</dbReference>
<feature type="repeat" description="ANK" evidence="11">
    <location>
        <begin position="241"/>
        <end position="273"/>
    </location>
</feature>
<dbReference type="PANTHER" id="PTHR24171:SF8">
    <property type="entry name" value="BRCA1-ASSOCIATED RING DOMAIN PROTEIN 1"/>
    <property type="match status" value="1"/>
</dbReference>
<keyword evidence="5" id="KW-0479">Metal-binding</keyword>
<dbReference type="Pfam" id="PF24921">
    <property type="entry name" value="RING_XB3-XBAT31"/>
    <property type="match status" value="1"/>
</dbReference>
<comment type="caution">
    <text evidence="15">The sequence shown here is derived from an EMBL/GenBank/DDBJ whole genome shotgun (WGS) entry which is preliminary data.</text>
</comment>
<dbReference type="GO" id="GO:0061630">
    <property type="term" value="F:ubiquitin protein ligase activity"/>
    <property type="evidence" value="ECO:0007669"/>
    <property type="project" value="UniProtKB-EC"/>
</dbReference>
<name>A0A9D4UT48_ADICA</name>
<dbReference type="InterPro" id="IPR002110">
    <property type="entry name" value="Ankyrin_rpt"/>
</dbReference>
<organism evidence="15 16">
    <name type="scientific">Adiantum capillus-veneris</name>
    <name type="common">Maidenhair fern</name>
    <dbReference type="NCBI Taxonomy" id="13818"/>
    <lineage>
        <taxon>Eukaryota</taxon>
        <taxon>Viridiplantae</taxon>
        <taxon>Streptophyta</taxon>
        <taxon>Embryophyta</taxon>
        <taxon>Tracheophyta</taxon>
        <taxon>Polypodiopsida</taxon>
        <taxon>Polypodiidae</taxon>
        <taxon>Polypodiales</taxon>
        <taxon>Pteridineae</taxon>
        <taxon>Pteridaceae</taxon>
        <taxon>Vittarioideae</taxon>
        <taxon>Adiantum</taxon>
    </lineage>
</organism>
<keyword evidence="7 12" id="KW-0863">Zinc-finger</keyword>
<feature type="repeat" description="ANK" evidence="11">
    <location>
        <begin position="281"/>
        <end position="313"/>
    </location>
</feature>
<evidence type="ECO:0000256" key="4">
    <source>
        <dbReference type="ARBA" id="ARBA00022679"/>
    </source>
</evidence>
<dbReference type="SUPFAM" id="SSF57850">
    <property type="entry name" value="RING/U-box"/>
    <property type="match status" value="1"/>
</dbReference>
<dbReference type="EC" id="2.3.2.27" evidence="3"/>
<dbReference type="PANTHER" id="PTHR24171">
    <property type="entry name" value="ANKYRIN REPEAT DOMAIN-CONTAINING PROTEIN 39-RELATED"/>
    <property type="match status" value="1"/>
</dbReference>
<feature type="repeat" description="ANK" evidence="11">
    <location>
        <begin position="162"/>
        <end position="194"/>
    </location>
</feature>
<evidence type="ECO:0000256" key="1">
    <source>
        <dbReference type="ARBA" id="ARBA00000900"/>
    </source>
</evidence>
<feature type="compositionally biased region" description="Polar residues" evidence="13">
    <location>
        <begin position="502"/>
        <end position="512"/>
    </location>
</feature>
<dbReference type="Pfam" id="PF00023">
    <property type="entry name" value="Ank"/>
    <property type="match status" value="1"/>
</dbReference>
<keyword evidence="10 11" id="KW-0040">ANK repeat</keyword>
<evidence type="ECO:0000256" key="6">
    <source>
        <dbReference type="ARBA" id="ARBA00022737"/>
    </source>
</evidence>
<evidence type="ECO:0000256" key="8">
    <source>
        <dbReference type="ARBA" id="ARBA00022786"/>
    </source>
</evidence>
<keyword evidence="9" id="KW-0862">Zinc</keyword>
<evidence type="ECO:0000259" key="14">
    <source>
        <dbReference type="PROSITE" id="PS50089"/>
    </source>
</evidence>
<evidence type="ECO:0000256" key="13">
    <source>
        <dbReference type="SAM" id="MobiDB-lite"/>
    </source>
</evidence>
<evidence type="ECO:0000313" key="16">
    <source>
        <dbReference type="Proteomes" id="UP000886520"/>
    </source>
</evidence>
<comment type="catalytic activity">
    <reaction evidence="1">
        <text>S-ubiquitinyl-[E2 ubiquitin-conjugating enzyme]-L-cysteine + [acceptor protein]-L-lysine = [E2 ubiquitin-conjugating enzyme]-L-cysteine + N(6)-ubiquitinyl-[acceptor protein]-L-lysine.</text>
        <dbReference type="EC" id="2.3.2.27"/>
    </reaction>
</comment>
<evidence type="ECO:0000256" key="10">
    <source>
        <dbReference type="ARBA" id="ARBA00023043"/>
    </source>
</evidence>
<dbReference type="OrthoDB" id="20872at2759"/>
<dbReference type="PRINTS" id="PR01415">
    <property type="entry name" value="ANKYRIN"/>
</dbReference>
<evidence type="ECO:0000256" key="2">
    <source>
        <dbReference type="ARBA" id="ARBA00004906"/>
    </source>
</evidence>
<evidence type="ECO:0000313" key="15">
    <source>
        <dbReference type="EMBL" id="KAI5073620.1"/>
    </source>
</evidence>
<dbReference type="Gene3D" id="1.25.40.20">
    <property type="entry name" value="Ankyrin repeat-containing domain"/>
    <property type="match status" value="3"/>
</dbReference>
<dbReference type="PROSITE" id="PS50297">
    <property type="entry name" value="ANK_REP_REGION"/>
    <property type="match status" value="5"/>
</dbReference>
<dbReference type="GO" id="GO:0008270">
    <property type="term" value="F:zinc ion binding"/>
    <property type="evidence" value="ECO:0007669"/>
    <property type="project" value="UniProtKB-KW"/>
</dbReference>
<evidence type="ECO:0000256" key="12">
    <source>
        <dbReference type="PROSITE-ProRule" id="PRU00175"/>
    </source>
</evidence>
<proteinExistence type="predicted"/>
<evidence type="ECO:0000256" key="7">
    <source>
        <dbReference type="ARBA" id="ARBA00022771"/>
    </source>
</evidence>
<dbReference type="EMBL" id="JABFUD020000011">
    <property type="protein sequence ID" value="KAI5073620.1"/>
    <property type="molecule type" value="Genomic_DNA"/>
</dbReference>
<evidence type="ECO:0000256" key="5">
    <source>
        <dbReference type="ARBA" id="ARBA00022723"/>
    </source>
</evidence>
<feature type="repeat" description="ANK" evidence="11">
    <location>
        <begin position="196"/>
        <end position="217"/>
    </location>
</feature>
<dbReference type="InterPro" id="IPR036770">
    <property type="entry name" value="Ankyrin_rpt-contain_sf"/>
</dbReference>
<feature type="region of interest" description="Disordered" evidence="13">
    <location>
        <begin position="502"/>
        <end position="526"/>
    </location>
</feature>
<dbReference type="AlphaFoldDB" id="A0A9D4UT48"/>
<dbReference type="SMART" id="SM00248">
    <property type="entry name" value="ANK"/>
    <property type="match status" value="7"/>
</dbReference>
<protein>
    <recommendedName>
        <fullName evidence="3">RING-type E3 ubiquitin transferase</fullName>
        <ecNumber evidence="3">2.3.2.27</ecNumber>
    </recommendedName>
</protein>
<reference evidence="15" key="1">
    <citation type="submission" date="2021-01" db="EMBL/GenBank/DDBJ databases">
        <title>Adiantum capillus-veneris genome.</title>
        <authorList>
            <person name="Fang Y."/>
            <person name="Liao Q."/>
        </authorList>
    </citation>
    <scope>NUCLEOTIDE SEQUENCE</scope>
    <source>
        <strain evidence="15">H3</strain>
        <tissue evidence="15">Leaf</tissue>
    </source>
</reference>
<keyword evidence="8" id="KW-0833">Ubl conjugation pathway</keyword>
<dbReference type="InterPro" id="IPR001841">
    <property type="entry name" value="Znf_RING"/>
</dbReference>
<accession>A0A9D4UT48</accession>
<comment type="pathway">
    <text evidence="2">Protein modification; protein ubiquitination.</text>
</comment>
<dbReference type="Pfam" id="PF12796">
    <property type="entry name" value="Ank_2"/>
    <property type="match status" value="2"/>
</dbReference>
<gene>
    <name evidence="15" type="ORF">GOP47_0011633</name>
</gene>
<dbReference type="SUPFAM" id="SSF48403">
    <property type="entry name" value="Ankyrin repeat"/>
    <property type="match status" value="1"/>
</dbReference>
<feature type="repeat" description="ANK" evidence="11">
    <location>
        <begin position="129"/>
        <end position="161"/>
    </location>
</feature>
<dbReference type="Proteomes" id="UP000886520">
    <property type="component" value="Chromosome 11"/>
</dbReference>
<dbReference type="InterPro" id="IPR056760">
    <property type="entry name" value="RING_XB3-like"/>
</dbReference>
<evidence type="ECO:0000256" key="3">
    <source>
        <dbReference type="ARBA" id="ARBA00012483"/>
    </source>
</evidence>
<evidence type="ECO:0000256" key="9">
    <source>
        <dbReference type="ARBA" id="ARBA00022833"/>
    </source>
</evidence>
<feature type="domain" description="RING-type" evidence="14">
    <location>
        <begin position="430"/>
        <end position="481"/>
    </location>
</feature>